<sequence length="176" mass="18739">MHSTISSRRQAITVVLLVFAAAGGLVRWLAPQPSLARDLGSLLLVLWLPIIGNIIAWLVARAHKPKAPQPGFASDRAFAPSIRIELTLLAASVPAQNRPVRAGLFPCMLALGSEAFSARLRVPHGEEPVPEVPKTLEVELLRPELALPRLPAGSEVMVLAGRSLLGRGHVIGVAEA</sequence>
<dbReference type="EMBL" id="CP019236">
    <property type="protein sequence ID" value="APW36320.1"/>
    <property type="molecule type" value="Genomic_DNA"/>
</dbReference>
<organism evidence="2 3">
    <name type="scientific">Rhodoferax koreensis</name>
    <dbReference type="NCBI Taxonomy" id="1842727"/>
    <lineage>
        <taxon>Bacteria</taxon>
        <taxon>Pseudomonadati</taxon>
        <taxon>Pseudomonadota</taxon>
        <taxon>Betaproteobacteria</taxon>
        <taxon>Burkholderiales</taxon>
        <taxon>Comamonadaceae</taxon>
        <taxon>Rhodoferax</taxon>
    </lineage>
</organism>
<dbReference type="Proteomes" id="UP000186609">
    <property type="component" value="Chromosome"/>
</dbReference>
<proteinExistence type="predicted"/>
<dbReference type="KEGG" id="rhy:RD110_03085"/>
<evidence type="ECO:0000313" key="3">
    <source>
        <dbReference type="Proteomes" id="UP000186609"/>
    </source>
</evidence>
<dbReference type="AlphaFoldDB" id="A0A1P8JRF3"/>
<dbReference type="RefSeq" id="WP_076196605.1">
    <property type="nucleotide sequence ID" value="NZ_CP019236.1"/>
</dbReference>
<reference evidence="2 3" key="1">
    <citation type="submission" date="2017-01" db="EMBL/GenBank/DDBJ databases">
        <authorList>
            <person name="Mah S.A."/>
            <person name="Swanson W.J."/>
            <person name="Moy G.W."/>
            <person name="Vacquier V.D."/>
        </authorList>
    </citation>
    <scope>NUCLEOTIDE SEQUENCE [LARGE SCALE GENOMIC DNA]</scope>
    <source>
        <strain evidence="2 3">DCY110</strain>
    </source>
</reference>
<keyword evidence="3" id="KW-1185">Reference proteome</keyword>
<keyword evidence="1" id="KW-0812">Transmembrane</keyword>
<protein>
    <submittedName>
        <fullName evidence="2">Uncharacterized protein</fullName>
    </submittedName>
</protein>
<name>A0A1P8JRF3_9BURK</name>
<keyword evidence="1" id="KW-1133">Transmembrane helix</keyword>
<feature type="transmembrane region" description="Helical" evidence="1">
    <location>
        <begin position="12"/>
        <end position="30"/>
    </location>
</feature>
<evidence type="ECO:0000313" key="2">
    <source>
        <dbReference type="EMBL" id="APW36320.1"/>
    </source>
</evidence>
<keyword evidence="1" id="KW-0472">Membrane</keyword>
<dbReference type="STRING" id="1842727.RD110_03085"/>
<gene>
    <name evidence="2" type="ORF">RD110_03085</name>
</gene>
<feature type="transmembrane region" description="Helical" evidence="1">
    <location>
        <begin position="42"/>
        <end position="60"/>
    </location>
</feature>
<evidence type="ECO:0000256" key="1">
    <source>
        <dbReference type="SAM" id="Phobius"/>
    </source>
</evidence>
<dbReference type="OrthoDB" id="8858118at2"/>
<accession>A0A1P8JRF3</accession>